<keyword evidence="3 5" id="KW-0067">ATP-binding</keyword>
<dbReference type="CDD" id="cd02022">
    <property type="entry name" value="DPCK"/>
    <property type="match status" value="1"/>
</dbReference>
<comment type="pathway">
    <text evidence="5">Cofactor biosynthesis; coenzyme A biosynthesis; CoA from (R)-pantothenate: step 5/5.</text>
</comment>
<evidence type="ECO:0000256" key="1">
    <source>
        <dbReference type="ARBA" id="ARBA00009018"/>
    </source>
</evidence>
<evidence type="ECO:0000313" key="8">
    <source>
        <dbReference type="Proteomes" id="UP001168613"/>
    </source>
</evidence>
<proteinExistence type="inferred from homology"/>
<dbReference type="SUPFAM" id="SSF52540">
    <property type="entry name" value="P-loop containing nucleoside triphosphate hydrolases"/>
    <property type="match status" value="1"/>
</dbReference>
<comment type="similarity">
    <text evidence="1 5">Belongs to the CoaE family.</text>
</comment>
<evidence type="ECO:0000313" key="7">
    <source>
        <dbReference type="EMBL" id="MDN4120254.1"/>
    </source>
</evidence>
<gene>
    <name evidence="5 7" type="primary">coaE</name>
    <name evidence="7" type="ORF">LMS43_03005</name>
</gene>
<keyword evidence="4 5" id="KW-0173">Coenzyme A biosynthesis</keyword>
<dbReference type="Pfam" id="PF01121">
    <property type="entry name" value="CoaE"/>
    <property type="match status" value="1"/>
</dbReference>
<evidence type="ECO:0000256" key="6">
    <source>
        <dbReference type="NCBIfam" id="TIGR00152"/>
    </source>
</evidence>
<keyword evidence="5" id="KW-0963">Cytoplasm</keyword>
<organism evidence="7 8">
    <name type="scientific">Alcaligenes endophyticus</name>
    <dbReference type="NCBI Taxonomy" id="1929088"/>
    <lineage>
        <taxon>Bacteria</taxon>
        <taxon>Pseudomonadati</taxon>
        <taxon>Pseudomonadota</taxon>
        <taxon>Betaproteobacteria</taxon>
        <taxon>Burkholderiales</taxon>
        <taxon>Alcaligenaceae</taxon>
        <taxon>Alcaligenes</taxon>
    </lineage>
</organism>
<feature type="binding site" evidence="5">
    <location>
        <begin position="11"/>
        <end position="16"/>
    </location>
    <ligand>
        <name>ATP</name>
        <dbReference type="ChEBI" id="CHEBI:30616"/>
    </ligand>
</feature>
<keyword evidence="5 7" id="KW-0808">Transferase</keyword>
<dbReference type="InterPro" id="IPR001977">
    <property type="entry name" value="Depp_CoAkinase"/>
</dbReference>
<dbReference type="RefSeq" id="WP_266122419.1">
    <property type="nucleotide sequence ID" value="NZ_JAJHNU010000001.1"/>
</dbReference>
<name>A0ABT8EG43_9BURK</name>
<dbReference type="Proteomes" id="UP001168613">
    <property type="component" value="Unassembled WGS sequence"/>
</dbReference>
<comment type="caution">
    <text evidence="7">The sequence shown here is derived from an EMBL/GenBank/DDBJ whole genome shotgun (WGS) entry which is preliminary data.</text>
</comment>
<dbReference type="PROSITE" id="PS51219">
    <property type="entry name" value="DPCK"/>
    <property type="match status" value="1"/>
</dbReference>
<comment type="catalytic activity">
    <reaction evidence="5">
        <text>3'-dephospho-CoA + ATP = ADP + CoA + H(+)</text>
        <dbReference type="Rhea" id="RHEA:18245"/>
        <dbReference type="ChEBI" id="CHEBI:15378"/>
        <dbReference type="ChEBI" id="CHEBI:30616"/>
        <dbReference type="ChEBI" id="CHEBI:57287"/>
        <dbReference type="ChEBI" id="CHEBI:57328"/>
        <dbReference type="ChEBI" id="CHEBI:456216"/>
        <dbReference type="EC" id="2.7.1.24"/>
    </reaction>
</comment>
<evidence type="ECO:0000256" key="4">
    <source>
        <dbReference type="ARBA" id="ARBA00022993"/>
    </source>
</evidence>
<reference evidence="7" key="1">
    <citation type="submission" date="2021-11" db="EMBL/GenBank/DDBJ databases">
        <title>Draft genome sequence of Alcaligenes endophyticus type strain CCUG 75668T.</title>
        <authorList>
            <person name="Salva-Serra F."/>
            <person name="Duran R.E."/>
            <person name="Seeger M."/>
            <person name="Moore E.R.B."/>
            <person name="Jaen-Luchoro D."/>
        </authorList>
    </citation>
    <scope>NUCLEOTIDE SEQUENCE</scope>
    <source>
        <strain evidence="7">CCUG 75668</strain>
    </source>
</reference>
<dbReference type="InterPro" id="IPR027417">
    <property type="entry name" value="P-loop_NTPase"/>
</dbReference>
<dbReference type="PANTHER" id="PTHR10695:SF46">
    <property type="entry name" value="BIFUNCTIONAL COENZYME A SYNTHASE-RELATED"/>
    <property type="match status" value="1"/>
</dbReference>
<protein>
    <recommendedName>
        <fullName evidence="5 6">Dephospho-CoA kinase</fullName>
        <ecNumber evidence="5 6">2.7.1.24</ecNumber>
    </recommendedName>
    <alternativeName>
        <fullName evidence="5">Dephosphocoenzyme A kinase</fullName>
    </alternativeName>
</protein>
<evidence type="ECO:0000256" key="2">
    <source>
        <dbReference type="ARBA" id="ARBA00022741"/>
    </source>
</evidence>
<evidence type="ECO:0000256" key="5">
    <source>
        <dbReference type="HAMAP-Rule" id="MF_00376"/>
    </source>
</evidence>
<dbReference type="EMBL" id="JAJHNU010000001">
    <property type="protein sequence ID" value="MDN4120254.1"/>
    <property type="molecule type" value="Genomic_DNA"/>
</dbReference>
<evidence type="ECO:0000256" key="3">
    <source>
        <dbReference type="ARBA" id="ARBA00022840"/>
    </source>
</evidence>
<dbReference type="NCBIfam" id="TIGR00152">
    <property type="entry name" value="dephospho-CoA kinase"/>
    <property type="match status" value="1"/>
</dbReference>
<sequence length="202" mass="22070">MLKIGLTGGIGSGKSQVADFLQAWGAAVIDTDRIAHQLTLPGGRAIAPIADAFGADYIQADGALDRNKMRETVFNDPSARQKLESIIHPLITVVTNAQVQSAQGCYLVIVVPLLIESGRWQERVDRVCVVDCDPETQIQRVQLRSGLSASTVTQIMAVQASREQRLSAADDVILNDIHTTLDDLERRTKVMHERWLAQSSLA</sequence>
<comment type="subcellular location">
    <subcellularLocation>
        <location evidence="5">Cytoplasm</location>
    </subcellularLocation>
</comment>
<accession>A0ABT8EG43</accession>
<keyword evidence="8" id="KW-1185">Reference proteome</keyword>
<comment type="function">
    <text evidence="5">Catalyzes the phosphorylation of the 3'-hydroxyl group of dephosphocoenzyme A to form coenzyme A.</text>
</comment>
<dbReference type="GO" id="GO:0004140">
    <property type="term" value="F:dephospho-CoA kinase activity"/>
    <property type="evidence" value="ECO:0007669"/>
    <property type="project" value="UniProtKB-EC"/>
</dbReference>
<keyword evidence="5 7" id="KW-0418">Kinase</keyword>
<dbReference type="PANTHER" id="PTHR10695">
    <property type="entry name" value="DEPHOSPHO-COA KINASE-RELATED"/>
    <property type="match status" value="1"/>
</dbReference>
<dbReference type="EC" id="2.7.1.24" evidence="5 6"/>
<keyword evidence="2 5" id="KW-0547">Nucleotide-binding</keyword>
<dbReference type="HAMAP" id="MF_00376">
    <property type="entry name" value="Dephospho_CoA_kinase"/>
    <property type="match status" value="1"/>
</dbReference>
<dbReference type="Gene3D" id="3.40.50.300">
    <property type="entry name" value="P-loop containing nucleotide triphosphate hydrolases"/>
    <property type="match status" value="1"/>
</dbReference>